<protein>
    <submittedName>
        <fullName evidence="1">DUF2071 domain-containing protein</fullName>
    </submittedName>
</protein>
<dbReference type="PANTHER" id="PTHR39186:SF1">
    <property type="entry name" value="DUF2071 DOMAIN-CONTAINING PROTEIN"/>
    <property type="match status" value="1"/>
</dbReference>
<name>A0A5C0VGW6_9SPHI</name>
<evidence type="ECO:0000313" key="1">
    <source>
        <dbReference type="EMBL" id="QEK51925.1"/>
    </source>
</evidence>
<keyword evidence="2" id="KW-1185">Reference proteome</keyword>
<gene>
    <name evidence="1" type="ORF">FYC62_09900</name>
</gene>
<dbReference type="KEGG" id="pej:FYC62_09900"/>
<dbReference type="EMBL" id="CP043329">
    <property type="protein sequence ID" value="QEK51925.1"/>
    <property type="molecule type" value="Genomic_DNA"/>
</dbReference>
<evidence type="ECO:0000313" key="2">
    <source>
        <dbReference type="Proteomes" id="UP000323653"/>
    </source>
</evidence>
<dbReference type="RefSeq" id="WP_149074815.1">
    <property type="nucleotide sequence ID" value="NZ_CP043329.1"/>
</dbReference>
<sequence>MSKESPFLTAEWNDLIMANYVIDAELLMPYIPKGTVLDDYHGEVFVSLIGFMFEQTRLLGFKIPFHVNFEEVNLRFYVKYLDQGIWKRGAVFIKEIVPKLAISLVANTLYREKYSTMLMKHYKAQTTNEIKLGYFWKYKGTWNSIEAVTSTSARAMEAGSEEEFIAEHYWGYAQYSDNITYEYAVRHPSWLIYDVASYHINCDFEGLYGAKFAFLKDRKPNSVFIAQGSPIKIMNKNVLKF</sequence>
<dbReference type="Pfam" id="PF09844">
    <property type="entry name" value="DUF2071"/>
    <property type="match status" value="1"/>
</dbReference>
<reference evidence="1 2" key="1">
    <citation type="submission" date="2019-08" db="EMBL/GenBank/DDBJ databases">
        <title>Pedobacter sp. nov., isolated from Han river, South Korea.</title>
        <authorList>
            <person name="Lee D.-H."/>
            <person name="Kim Y.-S."/>
            <person name="Hwang E.-M."/>
            <person name="Le Tran T.C."/>
            <person name="Cha C.-J."/>
        </authorList>
    </citation>
    <scope>NUCLEOTIDE SEQUENCE [LARGE SCALE GENOMIC DNA]</scope>
    <source>
        <strain evidence="1 2">CJ43</strain>
    </source>
</reference>
<proteinExistence type="predicted"/>
<accession>A0A5C0VGW6</accession>
<dbReference type="AlphaFoldDB" id="A0A5C0VGW6"/>
<organism evidence="1 2">
    <name type="scientific">Pedobacter aquae</name>
    <dbReference type="NCBI Taxonomy" id="2605747"/>
    <lineage>
        <taxon>Bacteria</taxon>
        <taxon>Pseudomonadati</taxon>
        <taxon>Bacteroidota</taxon>
        <taxon>Sphingobacteriia</taxon>
        <taxon>Sphingobacteriales</taxon>
        <taxon>Sphingobacteriaceae</taxon>
        <taxon>Pedobacter</taxon>
    </lineage>
</organism>
<dbReference type="PANTHER" id="PTHR39186">
    <property type="entry name" value="DUF2071 FAMILY PROTEIN"/>
    <property type="match status" value="1"/>
</dbReference>
<dbReference type="InterPro" id="IPR018644">
    <property type="entry name" value="DUF2071"/>
</dbReference>
<dbReference type="Proteomes" id="UP000323653">
    <property type="component" value="Chromosome"/>
</dbReference>